<dbReference type="GO" id="GO:0016746">
    <property type="term" value="F:acyltransferase activity"/>
    <property type="evidence" value="ECO:0007669"/>
    <property type="project" value="UniProtKB-KW"/>
</dbReference>
<keyword evidence="4 5" id="KW-0012">Acyltransferase</keyword>
<dbReference type="InterPro" id="IPR051159">
    <property type="entry name" value="Hexapeptide_acetyltransf"/>
</dbReference>
<organism evidence="5 6">
    <name type="scientific">Sphingobacterium chuzhouense</name>
    <dbReference type="NCBI Taxonomy" id="1742264"/>
    <lineage>
        <taxon>Bacteria</taxon>
        <taxon>Pseudomonadati</taxon>
        <taxon>Bacteroidota</taxon>
        <taxon>Sphingobacteriia</taxon>
        <taxon>Sphingobacteriales</taxon>
        <taxon>Sphingobacteriaceae</taxon>
        <taxon>Sphingobacterium</taxon>
    </lineage>
</organism>
<dbReference type="Proteomes" id="UP000651112">
    <property type="component" value="Unassembled WGS sequence"/>
</dbReference>
<evidence type="ECO:0000313" key="5">
    <source>
        <dbReference type="EMBL" id="MBD1423775.1"/>
    </source>
</evidence>
<dbReference type="PANTHER" id="PTHR23416:SF23">
    <property type="entry name" value="ACETYLTRANSFERASE C18B11.09C-RELATED"/>
    <property type="match status" value="1"/>
</dbReference>
<dbReference type="PANTHER" id="PTHR23416">
    <property type="entry name" value="SIALIC ACID SYNTHASE-RELATED"/>
    <property type="match status" value="1"/>
</dbReference>
<evidence type="ECO:0000256" key="4">
    <source>
        <dbReference type="ARBA" id="ARBA00023315"/>
    </source>
</evidence>
<comment type="similarity">
    <text evidence="1">Belongs to the transferase hexapeptide repeat family.</text>
</comment>
<evidence type="ECO:0000256" key="1">
    <source>
        <dbReference type="ARBA" id="ARBA00007274"/>
    </source>
</evidence>
<dbReference type="Pfam" id="PF00132">
    <property type="entry name" value="Hexapep"/>
    <property type="match status" value="1"/>
</dbReference>
<gene>
    <name evidence="5" type="ORF">H8B21_19610</name>
</gene>
<keyword evidence="2" id="KW-0808">Transferase</keyword>
<dbReference type="SUPFAM" id="SSF51161">
    <property type="entry name" value="Trimeric LpxA-like enzymes"/>
    <property type="match status" value="1"/>
</dbReference>
<accession>A0ABR7XXK4</accession>
<dbReference type="Gene3D" id="2.160.10.10">
    <property type="entry name" value="Hexapeptide repeat proteins"/>
    <property type="match status" value="1"/>
</dbReference>
<reference evidence="5 6" key="1">
    <citation type="submission" date="2020-08" db="EMBL/GenBank/DDBJ databases">
        <title>Sphingobacterium sp. DN00404 isolated from aquaculture water.</title>
        <authorList>
            <person name="Zhang M."/>
        </authorList>
    </citation>
    <scope>NUCLEOTIDE SEQUENCE [LARGE SCALE GENOMIC DNA]</scope>
    <source>
        <strain evidence="5 6">KCTC 42746</strain>
    </source>
</reference>
<evidence type="ECO:0000256" key="3">
    <source>
        <dbReference type="ARBA" id="ARBA00022737"/>
    </source>
</evidence>
<dbReference type="CDD" id="cd04647">
    <property type="entry name" value="LbH_MAT_like"/>
    <property type="match status" value="1"/>
</dbReference>
<comment type="caution">
    <text evidence="5">The sequence shown here is derived from an EMBL/GenBank/DDBJ whole genome shotgun (WGS) entry which is preliminary data.</text>
</comment>
<dbReference type="RefSeq" id="WP_190315549.1">
    <property type="nucleotide sequence ID" value="NZ_JACNYL010000006.1"/>
</dbReference>
<dbReference type="InterPro" id="IPR001451">
    <property type="entry name" value="Hexapep"/>
</dbReference>
<dbReference type="PROSITE" id="PS00101">
    <property type="entry name" value="HEXAPEP_TRANSFERASES"/>
    <property type="match status" value="1"/>
</dbReference>
<keyword evidence="3" id="KW-0677">Repeat</keyword>
<dbReference type="EMBL" id="JACNYL010000006">
    <property type="protein sequence ID" value="MBD1423775.1"/>
    <property type="molecule type" value="Genomic_DNA"/>
</dbReference>
<sequence length="171" mass="18926">MINRILNVYRKRFWSGAKYARYVGVKVGKNSIISIKNFGSEPYLIEIGDDVRITAGVKIFTHGGARVLRKKYPSFDFFGKVKIGDNVYIGNNALILPGVTIGNNVLIGAGSVVTKSIPDDSVVGGNPAKIICALSELEKKILPFDVKTKGMNYNEKKELLESLDEDRFIKK</sequence>
<proteinExistence type="inferred from homology"/>
<keyword evidence="6" id="KW-1185">Reference proteome</keyword>
<dbReference type="InterPro" id="IPR011004">
    <property type="entry name" value="Trimer_LpxA-like_sf"/>
</dbReference>
<evidence type="ECO:0000313" key="6">
    <source>
        <dbReference type="Proteomes" id="UP000651112"/>
    </source>
</evidence>
<dbReference type="InterPro" id="IPR018357">
    <property type="entry name" value="Hexapep_transf_CS"/>
</dbReference>
<evidence type="ECO:0000256" key="2">
    <source>
        <dbReference type="ARBA" id="ARBA00022679"/>
    </source>
</evidence>
<name>A0ABR7XXK4_9SPHI</name>
<protein>
    <submittedName>
        <fullName evidence="5">Acyltransferase</fullName>
    </submittedName>
</protein>